<dbReference type="EMBL" id="JAPMOS010000056">
    <property type="protein sequence ID" value="KAJ4456989.1"/>
    <property type="molecule type" value="Genomic_DNA"/>
</dbReference>
<gene>
    <name evidence="1" type="ORF">PAPYR_7628</name>
</gene>
<dbReference type="InterPro" id="IPR036705">
    <property type="entry name" value="Ribosyl_crysJ1_sf"/>
</dbReference>
<accession>A0ABQ8UCH7</accession>
<sequence>MEVANYHESLPFQRVKGMILGAAIGAALGAAAPPLPGSENAVMTDVKIPAEKVTAGAVSLQELPWSAELMDKYYVCKVANSGLFRTFDYVALLLTLMTQEDVTRRYHEALVESFLRTTLSYEMGQVSPLPSAEPTHLFSNRIVGLLVSQPLLPAFGLRDPFLPAFHVWATDMQANAPTNSPLLRGALMGLPHLGDIDLVCRNAAAMCSVLCDLVGQEAGQCAQLFSAFVATPDSYVLFHAFHSSLSCPFDPSIQLTHADPRCSAACCALATLTARLIAGQPVEAACLEAMNRGTRRLREARKELAPTMSRLLGSLRKGIREGSIASGLEGCLCLLAPPCPPPVPLTSISISHFATAFDAHTTKKPR</sequence>
<name>A0ABQ8UCH7_9EUKA</name>
<protein>
    <submittedName>
        <fullName evidence="1">Uncharacterized protein</fullName>
    </submittedName>
</protein>
<dbReference type="Gene3D" id="1.10.4080.10">
    <property type="entry name" value="ADP-ribosylation/Crystallin J1"/>
    <property type="match status" value="1"/>
</dbReference>
<comment type="caution">
    <text evidence="1">The sequence shown here is derived from an EMBL/GenBank/DDBJ whole genome shotgun (WGS) entry which is preliminary data.</text>
</comment>
<organism evidence="1 2">
    <name type="scientific">Paratrimastix pyriformis</name>
    <dbReference type="NCBI Taxonomy" id="342808"/>
    <lineage>
        <taxon>Eukaryota</taxon>
        <taxon>Metamonada</taxon>
        <taxon>Preaxostyla</taxon>
        <taxon>Paratrimastigidae</taxon>
        <taxon>Paratrimastix</taxon>
    </lineage>
</organism>
<dbReference type="Proteomes" id="UP001141327">
    <property type="component" value="Unassembled WGS sequence"/>
</dbReference>
<evidence type="ECO:0000313" key="1">
    <source>
        <dbReference type="EMBL" id="KAJ4456989.1"/>
    </source>
</evidence>
<proteinExistence type="predicted"/>
<reference evidence="1" key="1">
    <citation type="journal article" date="2022" name="bioRxiv">
        <title>Genomics of Preaxostyla Flagellates Illuminates Evolutionary Transitions and the Path Towards Mitochondrial Loss.</title>
        <authorList>
            <person name="Novak L.V.F."/>
            <person name="Treitli S.C."/>
            <person name="Pyrih J."/>
            <person name="Halakuc P."/>
            <person name="Pipaliya S.V."/>
            <person name="Vacek V."/>
            <person name="Brzon O."/>
            <person name="Soukal P."/>
            <person name="Eme L."/>
            <person name="Dacks J.B."/>
            <person name="Karnkowska A."/>
            <person name="Elias M."/>
            <person name="Hampl V."/>
        </authorList>
    </citation>
    <scope>NUCLEOTIDE SEQUENCE</scope>
    <source>
        <strain evidence="1">RCP-MX</strain>
    </source>
</reference>
<evidence type="ECO:0000313" key="2">
    <source>
        <dbReference type="Proteomes" id="UP001141327"/>
    </source>
</evidence>
<keyword evidence="2" id="KW-1185">Reference proteome</keyword>